<accession>A0A8S9Q4W8</accession>
<dbReference type="AlphaFoldDB" id="A0A8S9Q4W8"/>
<name>A0A8S9Q4W8_BRACR</name>
<evidence type="ECO:0000313" key="2">
    <source>
        <dbReference type="Proteomes" id="UP000712600"/>
    </source>
</evidence>
<dbReference type="Proteomes" id="UP000712600">
    <property type="component" value="Unassembled WGS sequence"/>
</dbReference>
<organism evidence="1 2">
    <name type="scientific">Brassica cretica</name>
    <name type="common">Mustard</name>
    <dbReference type="NCBI Taxonomy" id="69181"/>
    <lineage>
        <taxon>Eukaryota</taxon>
        <taxon>Viridiplantae</taxon>
        <taxon>Streptophyta</taxon>
        <taxon>Embryophyta</taxon>
        <taxon>Tracheophyta</taxon>
        <taxon>Spermatophyta</taxon>
        <taxon>Magnoliopsida</taxon>
        <taxon>eudicotyledons</taxon>
        <taxon>Gunneridae</taxon>
        <taxon>Pentapetalae</taxon>
        <taxon>rosids</taxon>
        <taxon>malvids</taxon>
        <taxon>Brassicales</taxon>
        <taxon>Brassicaceae</taxon>
        <taxon>Brassiceae</taxon>
        <taxon>Brassica</taxon>
    </lineage>
</organism>
<sequence length="586" mass="68903">MGIVEVPVFLDVELRLWISWMENYFDRKGHTDFEKLHMAHGFIWGEAERYINSLKPISSWKEMKETLLLRFGEDDDPEKIKLENEDRRSREQLIERFGKTESEILQETSTNLEEVTLSSESLIQDESSCSSEAVPENEMVRKTTSPTIKDVLYDCLAEDKAAECSAVSHLTTISVFQPLYTENSCALDRGAASQTCVCEINHELQKIEPASVDDSFEHSDGISYEMQTDYLITEGAKTSLNVSLQSHRVQQTFAQRHISRRLSCKKKKDKYPKAWKYKFKSRKFQRLMLRRLVNFKPFSDSEFLVDVTCKKKQLRSLKAWKFIFRTKNLQRFKITRVKHLAPVSDYTVSVLDMRMLGTNQRHLHEFLELREVDWQKFKRSQLNCSFDFVGEQKLVRWWQVVSEFYWLGISCGTTTSVKRTQYNTTSVQPQYFTNLVSGEARYLLLYGFMNVRADTEDVKICQGLLSLLQLYCGHEIGRVTRKLQQRKFYKSWKFKYKSKFLQHLEILSNRLEGNMRHDSQSLIRLLMGETTFQIWHKWRFKSEKLLNNSAPLTFLVVKAIGMTHKAFTTQRLMGIKEIDGNQVWHR</sequence>
<proteinExistence type="predicted"/>
<protein>
    <submittedName>
        <fullName evidence="1">Uncharacterized protein</fullName>
    </submittedName>
</protein>
<gene>
    <name evidence="1" type="ORF">F2Q69_00022483</name>
</gene>
<comment type="caution">
    <text evidence="1">The sequence shown here is derived from an EMBL/GenBank/DDBJ whole genome shotgun (WGS) entry which is preliminary data.</text>
</comment>
<reference evidence="1" key="1">
    <citation type="submission" date="2019-12" db="EMBL/GenBank/DDBJ databases">
        <title>Genome sequencing and annotation of Brassica cretica.</title>
        <authorList>
            <person name="Studholme D.J."/>
            <person name="Sarris P."/>
        </authorList>
    </citation>
    <scope>NUCLEOTIDE SEQUENCE</scope>
    <source>
        <strain evidence="1">PFS-109/04</strain>
        <tissue evidence="1">Leaf</tissue>
    </source>
</reference>
<dbReference type="EMBL" id="QGKX02001290">
    <property type="protein sequence ID" value="KAF3537237.1"/>
    <property type="molecule type" value="Genomic_DNA"/>
</dbReference>
<evidence type="ECO:0000313" key="1">
    <source>
        <dbReference type="EMBL" id="KAF3537237.1"/>
    </source>
</evidence>